<feature type="signal peptide" evidence="5">
    <location>
        <begin position="1"/>
        <end position="21"/>
    </location>
</feature>
<dbReference type="CDD" id="cd00109">
    <property type="entry name" value="Kunitz-type"/>
    <property type="match status" value="1"/>
</dbReference>
<name>A0A8T0EPF1_ARGBR</name>
<dbReference type="Pfam" id="PF00014">
    <property type="entry name" value="Kunitz_BPTI"/>
    <property type="match status" value="1"/>
</dbReference>
<reference evidence="7" key="1">
    <citation type="journal article" date="2020" name="bioRxiv">
        <title>Chromosome-level reference genome of the European wasp spider Argiope bruennichi: a resource for studies on range expansion and evolutionary adaptation.</title>
        <authorList>
            <person name="Sheffer M.M."/>
            <person name="Hoppe A."/>
            <person name="Krehenwinkel H."/>
            <person name="Uhl G."/>
            <person name="Kuss A.W."/>
            <person name="Jensen L."/>
            <person name="Jensen C."/>
            <person name="Gillespie R.G."/>
            <person name="Hoff K.J."/>
            <person name="Prost S."/>
        </authorList>
    </citation>
    <scope>NUCLEOTIDE SEQUENCE</scope>
</reference>
<dbReference type="PANTHER" id="PTHR10083">
    <property type="entry name" value="KUNITZ-TYPE PROTEASE INHIBITOR-RELATED"/>
    <property type="match status" value="1"/>
</dbReference>
<dbReference type="FunFam" id="4.10.410.10:FF:000006">
    <property type="entry name" value="Serine peptidase inhibitor, Kunitz type 1"/>
    <property type="match status" value="1"/>
</dbReference>
<accession>A0A8T0EPF1</accession>
<evidence type="ECO:0000256" key="4">
    <source>
        <dbReference type="ARBA" id="ARBA00023157"/>
    </source>
</evidence>
<dbReference type="GO" id="GO:0005615">
    <property type="term" value="C:extracellular space"/>
    <property type="evidence" value="ECO:0007669"/>
    <property type="project" value="TreeGrafter"/>
</dbReference>
<evidence type="ECO:0000256" key="3">
    <source>
        <dbReference type="ARBA" id="ARBA00022900"/>
    </source>
</evidence>
<evidence type="ECO:0000256" key="1">
    <source>
        <dbReference type="ARBA" id="ARBA00022690"/>
    </source>
</evidence>
<dbReference type="Gene3D" id="4.10.410.10">
    <property type="entry name" value="Pancreatic trypsin inhibitor Kunitz domain"/>
    <property type="match status" value="1"/>
</dbReference>
<dbReference type="AlphaFoldDB" id="A0A8T0EPF1"/>
<dbReference type="PROSITE" id="PS00280">
    <property type="entry name" value="BPTI_KUNITZ_1"/>
    <property type="match status" value="1"/>
</dbReference>
<comment type="caution">
    <text evidence="7">The sequence shown here is derived from an EMBL/GenBank/DDBJ whole genome shotgun (WGS) entry which is preliminary data.</text>
</comment>
<sequence length="99" mass="11266">MSFKSLVFLCLLLPLCTAASADCCDMYDEPAFLSDDYNPLTHKSICYQPMKSGPCLARIERWYYDAAKQKCVRFLFGGCGENQNNFRTLSECISRCHEA</sequence>
<gene>
    <name evidence="7" type="ORF">HNY73_014218</name>
</gene>
<dbReference type="EMBL" id="JABXBU010002072">
    <property type="protein sequence ID" value="KAF8777348.1"/>
    <property type="molecule type" value="Genomic_DNA"/>
</dbReference>
<reference evidence="7" key="2">
    <citation type="submission" date="2020-06" db="EMBL/GenBank/DDBJ databases">
        <authorList>
            <person name="Sheffer M."/>
        </authorList>
    </citation>
    <scope>NUCLEOTIDE SEQUENCE</scope>
</reference>
<dbReference type="PANTHER" id="PTHR10083:SF374">
    <property type="entry name" value="BPTI_KUNITZ INHIBITOR DOMAIN-CONTAINING PROTEIN"/>
    <property type="match status" value="1"/>
</dbReference>
<evidence type="ECO:0000259" key="6">
    <source>
        <dbReference type="PROSITE" id="PS50279"/>
    </source>
</evidence>
<evidence type="ECO:0000256" key="2">
    <source>
        <dbReference type="ARBA" id="ARBA00022729"/>
    </source>
</evidence>
<keyword evidence="4" id="KW-1015">Disulfide bond</keyword>
<keyword evidence="2 5" id="KW-0732">Signal</keyword>
<keyword evidence="8" id="KW-1185">Reference proteome</keyword>
<feature type="domain" description="BPTI/Kunitz inhibitor" evidence="6">
    <location>
        <begin position="46"/>
        <end position="96"/>
    </location>
</feature>
<keyword evidence="3" id="KW-0722">Serine protease inhibitor</keyword>
<protein>
    <submittedName>
        <fullName evidence="7">Amyloid-like protein 2 like protein</fullName>
    </submittedName>
</protein>
<organism evidence="7 8">
    <name type="scientific">Argiope bruennichi</name>
    <name type="common">Wasp spider</name>
    <name type="synonym">Aranea bruennichi</name>
    <dbReference type="NCBI Taxonomy" id="94029"/>
    <lineage>
        <taxon>Eukaryota</taxon>
        <taxon>Metazoa</taxon>
        <taxon>Ecdysozoa</taxon>
        <taxon>Arthropoda</taxon>
        <taxon>Chelicerata</taxon>
        <taxon>Arachnida</taxon>
        <taxon>Araneae</taxon>
        <taxon>Araneomorphae</taxon>
        <taxon>Entelegynae</taxon>
        <taxon>Araneoidea</taxon>
        <taxon>Araneidae</taxon>
        <taxon>Argiope</taxon>
    </lineage>
</organism>
<dbReference type="InterPro" id="IPR002223">
    <property type="entry name" value="Kunitz_BPTI"/>
</dbReference>
<proteinExistence type="predicted"/>
<evidence type="ECO:0000313" key="7">
    <source>
        <dbReference type="EMBL" id="KAF8777348.1"/>
    </source>
</evidence>
<dbReference type="PROSITE" id="PS50279">
    <property type="entry name" value="BPTI_KUNITZ_2"/>
    <property type="match status" value="1"/>
</dbReference>
<dbReference type="InterPro" id="IPR020901">
    <property type="entry name" value="Prtase_inh_Kunz-CS"/>
</dbReference>
<dbReference type="InterPro" id="IPR036880">
    <property type="entry name" value="Kunitz_BPTI_sf"/>
</dbReference>
<evidence type="ECO:0000256" key="5">
    <source>
        <dbReference type="SAM" id="SignalP"/>
    </source>
</evidence>
<dbReference type="SMART" id="SM00131">
    <property type="entry name" value="KU"/>
    <property type="match status" value="1"/>
</dbReference>
<evidence type="ECO:0000313" key="8">
    <source>
        <dbReference type="Proteomes" id="UP000807504"/>
    </source>
</evidence>
<dbReference type="PRINTS" id="PR00759">
    <property type="entry name" value="BASICPTASE"/>
</dbReference>
<dbReference type="GO" id="GO:0004867">
    <property type="term" value="F:serine-type endopeptidase inhibitor activity"/>
    <property type="evidence" value="ECO:0007669"/>
    <property type="project" value="UniProtKB-KW"/>
</dbReference>
<dbReference type="Proteomes" id="UP000807504">
    <property type="component" value="Unassembled WGS sequence"/>
</dbReference>
<feature type="chain" id="PRO_5035775244" evidence="5">
    <location>
        <begin position="22"/>
        <end position="99"/>
    </location>
</feature>
<dbReference type="SUPFAM" id="SSF57362">
    <property type="entry name" value="BPTI-like"/>
    <property type="match status" value="1"/>
</dbReference>
<dbReference type="InterPro" id="IPR050098">
    <property type="entry name" value="TFPI/VKTCI-like"/>
</dbReference>
<keyword evidence="1" id="KW-0646">Protease inhibitor</keyword>